<evidence type="ECO:0000256" key="5">
    <source>
        <dbReference type="ARBA" id="ARBA00022692"/>
    </source>
</evidence>
<feature type="transmembrane region" description="Helical" evidence="9">
    <location>
        <begin position="196"/>
        <end position="222"/>
    </location>
</feature>
<accession>A0ABV8UKJ4</accession>
<dbReference type="PANTHER" id="PTHR30047">
    <property type="entry name" value="HIGH-AFFINITY CHOLINE TRANSPORT PROTEIN-RELATED"/>
    <property type="match status" value="1"/>
</dbReference>
<evidence type="ECO:0000313" key="10">
    <source>
        <dbReference type="EMBL" id="MFC4351034.1"/>
    </source>
</evidence>
<sequence>MAKDSEENFAKVRTTSFGIFPEVCAPVFLVSAGLIIAFIIFGAGFTGTAEGVFMDVQSWISSSFGWFYILSASIFLIFVIALMASRYGHVRLGDPFESPRFSLVGWFAMLFSAGMGIGLLFWSVAEPLFHYMSPPHGEGESAEAAIRAMRYTYYHWGLHPWAIYSVTGLSIAYFAFRQKLPLTIRSAFYPLLGDRIYGPIGHLIDILAVFGTMFGVATSLGLGVLQINAGLNHVFGITESSFTQVVLIAIITGFATISVVLGLTKGIQRLSQFNIIVSVILLLFILVAGPTLFILRFFVETSGDYLQNLIGMSFWNDTFANTGWQNSWTIFYWGWWISWAPFVGMFIARVSRGRTIREFVLGVLLAPTLATFVWLSIFGGTALDLEVNQGVGLAAAAQENVATTLFVMLEELPWNAIISLIAVIMIVSYFVTSSDSGSLVIDMLTAGGHTDPPKSQRIFWAVTEGVVAAVLLVAGGLEALQAASITAGLPFCVIMLGMCYCLVKGLREEPITPDPQETEPEAPSETMGEISSDENEASPASS</sequence>
<dbReference type="Pfam" id="PF02028">
    <property type="entry name" value="BCCT"/>
    <property type="match status" value="1"/>
</dbReference>
<feature type="transmembrane region" description="Helical" evidence="9">
    <location>
        <begin position="158"/>
        <end position="176"/>
    </location>
</feature>
<feature type="transmembrane region" description="Helical" evidence="9">
    <location>
        <begin position="359"/>
        <end position="378"/>
    </location>
</feature>
<dbReference type="RefSeq" id="WP_382421376.1">
    <property type="nucleotide sequence ID" value="NZ_JBHSCW010000003.1"/>
</dbReference>
<dbReference type="PANTHER" id="PTHR30047:SF7">
    <property type="entry name" value="HIGH-AFFINITY CHOLINE TRANSPORT PROTEIN"/>
    <property type="match status" value="1"/>
</dbReference>
<dbReference type="EMBL" id="JBHSCW010000003">
    <property type="protein sequence ID" value="MFC4351034.1"/>
    <property type="molecule type" value="Genomic_DNA"/>
</dbReference>
<dbReference type="InterPro" id="IPR000060">
    <property type="entry name" value="BCCT_transptr"/>
</dbReference>
<keyword evidence="4" id="KW-1003">Cell membrane</keyword>
<reference evidence="11" key="1">
    <citation type="journal article" date="2019" name="Int. J. Syst. Evol. Microbiol.">
        <title>The Global Catalogue of Microorganisms (GCM) 10K type strain sequencing project: providing services to taxonomists for standard genome sequencing and annotation.</title>
        <authorList>
            <consortium name="The Broad Institute Genomics Platform"/>
            <consortium name="The Broad Institute Genome Sequencing Center for Infectious Disease"/>
            <person name="Wu L."/>
            <person name="Ma J."/>
        </authorList>
    </citation>
    <scope>NUCLEOTIDE SEQUENCE [LARGE SCALE GENOMIC DNA]</scope>
    <source>
        <strain evidence="11">CECT 8472</strain>
    </source>
</reference>
<feature type="region of interest" description="Disordered" evidence="8">
    <location>
        <begin position="510"/>
        <end position="542"/>
    </location>
</feature>
<evidence type="ECO:0000256" key="3">
    <source>
        <dbReference type="ARBA" id="ARBA00022448"/>
    </source>
</evidence>
<feature type="transmembrane region" description="Helical" evidence="9">
    <location>
        <begin position="412"/>
        <end position="431"/>
    </location>
</feature>
<comment type="subcellular location">
    <subcellularLocation>
        <location evidence="1">Cell membrane</location>
        <topology evidence="1">Multi-pass membrane protein</topology>
    </subcellularLocation>
</comment>
<evidence type="ECO:0000256" key="8">
    <source>
        <dbReference type="SAM" id="MobiDB-lite"/>
    </source>
</evidence>
<protein>
    <submittedName>
        <fullName evidence="10">BCCT family transporter</fullName>
    </submittedName>
</protein>
<dbReference type="PROSITE" id="PS01303">
    <property type="entry name" value="BCCT"/>
    <property type="match status" value="1"/>
</dbReference>
<evidence type="ECO:0000256" key="2">
    <source>
        <dbReference type="ARBA" id="ARBA00005658"/>
    </source>
</evidence>
<evidence type="ECO:0000313" key="11">
    <source>
        <dbReference type="Proteomes" id="UP001595799"/>
    </source>
</evidence>
<evidence type="ECO:0000256" key="7">
    <source>
        <dbReference type="ARBA" id="ARBA00023136"/>
    </source>
</evidence>
<feature type="transmembrane region" description="Helical" evidence="9">
    <location>
        <begin position="483"/>
        <end position="503"/>
    </location>
</feature>
<evidence type="ECO:0000256" key="1">
    <source>
        <dbReference type="ARBA" id="ARBA00004651"/>
    </source>
</evidence>
<evidence type="ECO:0000256" key="9">
    <source>
        <dbReference type="SAM" id="Phobius"/>
    </source>
</evidence>
<keyword evidence="11" id="KW-1185">Reference proteome</keyword>
<organism evidence="10 11">
    <name type="scientific">Fodinicurvata halophila</name>
    <dbReference type="NCBI Taxonomy" id="1419723"/>
    <lineage>
        <taxon>Bacteria</taxon>
        <taxon>Pseudomonadati</taxon>
        <taxon>Pseudomonadota</taxon>
        <taxon>Alphaproteobacteria</taxon>
        <taxon>Rhodospirillales</taxon>
        <taxon>Rhodovibrionaceae</taxon>
        <taxon>Fodinicurvata</taxon>
    </lineage>
</organism>
<keyword evidence="7 9" id="KW-0472">Membrane</keyword>
<feature type="transmembrane region" description="Helical" evidence="9">
    <location>
        <begin position="330"/>
        <end position="347"/>
    </location>
</feature>
<proteinExistence type="inferred from homology"/>
<comment type="similarity">
    <text evidence="2">Belongs to the BCCT transporter (TC 2.A.15) family.</text>
</comment>
<feature type="transmembrane region" description="Helical" evidence="9">
    <location>
        <begin position="275"/>
        <end position="299"/>
    </location>
</feature>
<evidence type="ECO:0000256" key="6">
    <source>
        <dbReference type="ARBA" id="ARBA00022989"/>
    </source>
</evidence>
<feature type="transmembrane region" description="Helical" evidence="9">
    <location>
        <begin position="104"/>
        <end position="125"/>
    </location>
</feature>
<feature type="transmembrane region" description="Helical" evidence="9">
    <location>
        <begin position="242"/>
        <end position="263"/>
    </location>
</feature>
<keyword evidence="5 9" id="KW-0812">Transmembrane</keyword>
<dbReference type="InterPro" id="IPR018093">
    <property type="entry name" value="BCCT_CS"/>
</dbReference>
<evidence type="ECO:0000256" key="4">
    <source>
        <dbReference type="ARBA" id="ARBA00022475"/>
    </source>
</evidence>
<feature type="transmembrane region" description="Helical" evidence="9">
    <location>
        <begin position="23"/>
        <end position="45"/>
    </location>
</feature>
<gene>
    <name evidence="10" type="ORF">ACFOW6_05705</name>
</gene>
<comment type="caution">
    <text evidence="10">The sequence shown here is derived from an EMBL/GenBank/DDBJ whole genome shotgun (WGS) entry which is preliminary data.</text>
</comment>
<feature type="transmembrane region" description="Helical" evidence="9">
    <location>
        <begin position="65"/>
        <end position="84"/>
    </location>
</feature>
<name>A0ABV8UKJ4_9PROT</name>
<keyword evidence="6 9" id="KW-1133">Transmembrane helix</keyword>
<feature type="transmembrane region" description="Helical" evidence="9">
    <location>
        <begin position="458"/>
        <end position="477"/>
    </location>
</feature>
<dbReference type="Proteomes" id="UP001595799">
    <property type="component" value="Unassembled WGS sequence"/>
</dbReference>
<keyword evidence="3" id="KW-0813">Transport</keyword>
<dbReference type="NCBIfam" id="TIGR00842">
    <property type="entry name" value="bcct"/>
    <property type="match status" value="1"/>
</dbReference>